<dbReference type="AlphaFoldDB" id="A0AAD9PF86"/>
<accession>A0AAD9PF86</accession>
<dbReference type="EMBL" id="JAODUO010000012">
    <property type="protein sequence ID" value="KAK2193453.1"/>
    <property type="molecule type" value="Genomic_DNA"/>
</dbReference>
<name>A0AAD9PF86_RIDPI</name>
<evidence type="ECO:0000313" key="2">
    <source>
        <dbReference type="Proteomes" id="UP001209878"/>
    </source>
</evidence>
<gene>
    <name evidence="1" type="ORF">NP493_12g00015</name>
</gene>
<dbReference type="Proteomes" id="UP001209878">
    <property type="component" value="Unassembled WGS sequence"/>
</dbReference>
<organism evidence="1 2">
    <name type="scientific">Ridgeia piscesae</name>
    <name type="common">Tubeworm</name>
    <dbReference type="NCBI Taxonomy" id="27915"/>
    <lineage>
        <taxon>Eukaryota</taxon>
        <taxon>Metazoa</taxon>
        <taxon>Spiralia</taxon>
        <taxon>Lophotrochozoa</taxon>
        <taxon>Annelida</taxon>
        <taxon>Polychaeta</taxon>
        <taxon>Sedentaria</taxon>
        <taxon>Canalipalpata</taxon>
        <taxon>Sabellida</taxon>
        <taxon>Siboglinidae</taxon>
        <taxon>Ridgeia</taxon>
    </lineage>
</organism>
<comment type="caution">
    <text evidence="1">The sequence shown here is derived from an EMBL/GenBank/DDBJ whole genome shotgun (WGS) entry which is preliminary data.</text>
</comment>
<reference evidence="1" key="1">
    <citation type="journal article" date="2023" name="Mol. Biol. Evol.">
        <title>Third-Generation Sequencing Reveals the Adaptive Role of the Epigenome in Three Deep-Sea Polychaetes.</title>
        <authorList>
            <person name="Perez M."/>
            <person name="Aroh O."/>
            <person name="Sun Y."/>
            <person name="Lan Y."/>
            <person name="Juniper S.K."/>
            <person name="Young C.R."/>
            <person name="Angers B."/>
            <person name="Qian P.Y."/>
        </authorList>
    </citation>
    <scope>NUCLEOTIDE SEQUENCE</scope>
    <source>
        <strain evidence="1">R07B-5</strain>
    </source>
</reference>
<evidence type="ECO:0000313" key="1">
    <source>
        <dbReference type="EMBL" id="KAK2193453.1"/>
    </source>
</evidence>
<keyword evidence="2" id="KW-1185">Reference proteome</keyword>
<sequence>MLDCQVLIHPLALSKQNLWSLPGPWEHLLLSVFISN</sequence>
<proteinExistence type="predicted"/>
<protein>
    <submittedName>
        <fullName evidence="1">Uncharacterized protein</fullName>
    </submittedName>
</protein>